<dbReference type="PANTHER" id="PTHR10366">
    <property type="entry name" value="NAD DEPENDENT EPIMERASE/DEHYDRATASE"/>
    <property type="match status" value="1"/>
</dbReference>
<evidence type="ECO:0000256" key="1">
    <source>
        <dbReference type="ARBA" id="ARBA00023002"/>
    </source>
</evidence>
<proteinExistence type="inferred from homology"/>
<dbReference type="CDD" id="cd05227">
    <property type="entry name" value="AR_SDR_e"/>
    <property type="match status" value="1"/>
</dbReference>
<organism evidence="4 5">
    <name type="scientific">Mycolicibacterium mageritense</name>
    <name type="common">Mycobacterium mageritense</name>
    <dbReference type="NCBI Taxonomy" id="53462"/>
    <lineage>
        <taxon>Bacteria</taxon>
        <taxon>Bacillati</taxon>
        <taxon>Actinomycetota</taxon>
        <taxon>Actinomycetes</taxon>
        <taxon>Mycobacteriales</taxon>
        <taxon>Mycobacteriaceae</taxon>
        <taxon>Mycolicibacterium</taxon>
    </lineage>
</organism>
<feature type="domain" description="NAD-dependent epimerase/dehydratase" evidence="3">
    <location>
        <begin position="7"/>
        <end position="248"/>
    </location>
</feature>
<dbReference type="Proteomes" id="UP001241092">
    <property type="component" value="Chromosome"/>
</dbReference>
<dbReference type="Pfam" id="PF01370">
    <property type="entry name" value="Epimerase"/>
    <property type="match status" value="1"/>
</dbReference>
<protein>
    <recommendedName>
        <fullName evidence="3">NAD-dependent epimerase/dehydratase domain-containing protein</fullName>
    </recommendedName>
</protein>
<dbReference type="SUPFAM" id="SSF51735">
    <property type="entry name" value="NAD(P)-binding Rossmann-fold domains"/>
    <property type="match status" value="1"/>
</dbReference>
<sequence length="339" mass="36559">MAKKSLVLVTGAAGYVGSHVVNQLLRQDYRVRAAVRSEARADEVRHNVASQGLDPSTVEFAVADLAADDGWADAVSGARYVLHIASPFPAQNPRNDDEIITPARDGTLRVLRAARDAECARVVLTSSFAAVGYSSKGADDWTEEDWTDPADDNTAYIRSKAIAERAAWDFVADDGAKPELTAVIPVGIFGPTIGTHLSTSVQFIHAMLTGQMQRVVPQYFGVVDVRDVADAHIRAMTSENAAGERILVVADGPPQSFLRLASVLRAGLGDAASKVPVSEYSEDEVRRLAQTEPSFRESLTQLGKRPRISNAKAKALLGWSPRPVEDTILDTARSLLDQL</sequence>
<dbReference type="InterPro" id="IPR050425">
    <property type="entry name" value="NAD(P)_dehydrat-like"/>
</dbReference>
<dbReference type="InterPro" id="IPR001509">
    <property type="entry name" value="Epimerase_deHydtase"/>
</dbReference>
<evidence type="ECO:0000256" key="2">
    <source>
        <dbReference type="ARBA" id="ARBA00023445"/>
    </source>
</evidence>
<evidence type="ECO:0000313" key="4">
    <source>
        <dbReference type="EMBL" id="BDY28359.1"/>
    </source>
</evidence>
<dbReference type="FunFam" id="3.40.50.720:FF:000336">
    <property type="entry name" value="Aldehyde reductase"/>
    <property type="match status" value="1"/>
</dbReference>
<comment type="similarity">
    <text evidence="2">Belongs to the NAD(P)-dependent epimerase/dehydratase family. Dihydroflavonol-4-reductase subfamily.</text>
</comment>
<evidence type="ECO:0000259" key="3">
    <source>
        <dbReference type="Pfam" id="PF01370"/>
    </source>
</evidence>
<name>A0AAI8XKB6_MYCME</name>
<keyword evidence="1" id="KW-0560">Oxidoreductase</keyword>
<accession>A0AAI8XKB6</accession>
<dbReference type="EMBL" id="AP027452">
    <property type="protein sequence ID" value="BDY28359.1"/>
    <property type="molecule type" value="Genomic_DNA"/>
</dbReference>
<reference evidence="4" key="1">
    <citation type="submission" date="2023-03" db="EMBL/GenBank/DDBJ databases">
        <title>Draft genome sequence of a Mycolicibacterium mageritense strain H4_3_1 isolated from a hybrid biological-inorganic system reactor.</title>
        <authorList>
            <person name="Feng X."/>
            <person name="Kazama D."/>
            <person name="Sato K."/>
            <person name="Kobayashi H."/>
        </authorList>
    </citation>
    <scope>NUCLEOTIDE SEQUENCE</scope>
    <source>
        <strain evidence="4">H4_3_1</strain>
    </source>
</reference>
<dbReference type="GO" id="GO:0016616">
    <property type="term" value="F:oxidoreductase activity, acting on the CH-OH group of donors, NAD or NADP as acceptor"/>
    <property type="evidence" value="ECO:0007669"/>
    <property type="project" value="TreeGrafter"/>
</dbReference>
<dbReference type="RefSeq" id="WP_036430328.1">
    <property type="nucleotide sequence ID" value="NZ_AP022567.1"/>
</dbReference>
<dbReference type="InterPro" id="IPR036291">
    <property type="entry name" value="NAD(P)-bd_dom_sf"/>
</dbReference>
<dbReference type="PANTHER" id="PTHR10366:SF564">
    <property type="entry name" value="STEROL-4-ALPHA-CARBOXYLATE 3-DEHYDROGENASE, DECARBOXYLATING"/>
    <property type="match status" value="1"/>
</dbReference>
<dbReference type="Gene3D" id="3.40.50.720">
    <property type="entry name" value="NAD(P)-binding Rossmann-like Domain"/>
    <property type="match status" value="1"/>
</dbReference>
<dbReference type="AlphaFoldDB" id="A0AAI8XKB6"/>
<evidence type="ECO:0000313" key="5">
    <source>
        <dbReference type="Proteomes" id="UP001241092"/>
    </source>
</evidence>
<gene>
    <name evidence="4" type="ORF">hbim_02293</name>
</gene>